<evidence type="ECO:0008006" key="3">
    <source>
        <dbReference type="Google" id="ProtNLM"/>
    </source>
</evidence>
<gene>
    <name evidence="1" type="ORF">HYPSUDRAFT_49388</name>
</gene>
<accession>A0A0D2LTR0</accession>
<name>A0A0D2LTR0_HYPSF</name>
<proteinExistence type="predicted"/>
<dbReference type="Gene3D" id="1.25.40.20">
    <property type="entry name" value="Ankyrin repeat-containing domain"/>
    <property type="match status" value="1"/>
</dbReference>
<reference evidence="2" key="1">
    <citation type="submission" date="2014-04" db="EMBL/GenBank/DDBJ databases">
        <title>Evolutionary Origins and Diversification of the Mycorrhizal Mutualists.</title>
        <authorList>
            <consortium name="DOE Joint Genome Institute"/>
            <consortium name="Mycorrhizal Genomics Consortium"/>
            <person name="Kohler A."/>
            <person name="Kuo A."/>
            <person name="Nagy L.G."/>
            <person name="Floudas D."/>
            <person name="Copeland A."/>
            <person name="Barry K.W."/>
            <person name="Cichocki N."/>
            <person name="Veneault-Fourrey C."/>
            <person name="LaButti K."/>
            <person name="Lindquist E.A."/>
            <person name="Lipzen A."/>
            <person name="Lundell T."/>
            <person name="Morin E."/>
            <person name="Murat C."/>
            <person name="Riley R."/>
            <person name="Ohm R."/>
            <person name="Sun H."/>
            <person name="Tunlid A."/>
            <person name="Henrissat B."/>
            <person name="Grigoriev I.V."/>
            <person name="Hibbett D.S."/>
            <person name="Martin F."/>
        </authorList>
    </citation>
    <scope>NUCLEOTIDE SEQUENCE [LARGE SCALE GENOMIC DNA]</scope>
    <source>
        <strain evidence="2">FD-334 SS-4</strain>
    </source>
</reference>
<evidence type="ECO:0000313" key="2">
    <source>
        <dbReference type="Proteomes" id="UP000054270"/>
    </source>
</evidence>
<organism evidence="1 2">
    <name type="scientific">Hypholoma sublateritium (strain FD-334 SS-4)</name>
    <dbReference type="NCBI Taxonomy" id="945553"/>
    <lineage>
        <taxon>Eukaryota</taxon>
        <taxon>Fungi</taxon>
        <taxon>Dikarya</taxon>
        <taxon>Basidiomycota</taxon>
        <taxon>Agaricomycotina</taxon>
        <taxon>Agaricomycetes</taxon>
        <taxon>Agaricomycetidae</taxon>
        <taxon>Agaricales</taxon>
        <taxon>Agaricineae</taxon>
        <taxon>Strophariaceae</taxon>
        <taxon>Hypholoma</taxon>
    </lineage>
</organism>
<dbReference type="InterPro" id="IPR036770">
    <property type="entry name" value="Ankyrin_rpt-contain_sf"/>
</dbReference>
<dbReference type="SUPFAM" id="SSF48403">
    <property type="entry name" value="Ankyrin repeat"/>
    <property type="match status" value="1"/>
</dbReference>
<dbReference type="Proteomes" id="UP000054270">
    <property type="component" value="Unassembled WGS sequence"/>
</dbReference>
<protein>
    <recommendedName>
        <fullName evidence="3">Ankyrin repeat protein</fullName>
    </recommendedName>
</protein>
<dbReference type="AlphaFoldDB" id="A0A0D2LTR0"/>
<dbReference type="EMBL" id="KN817691">
    <property type="protein sequence ID" value="KJA14183.1"/>
    <property type="molecule type" value="Genomic_DNA"/>
</dbReference>
<sequence>MTAPIANAFLSACEAGDFVEAEATLNSWRSSSDGNTHVPSSNADHPLQAGLVAAAEKGHASIVALLLKTGFHVSPDVILAASKSQSSAVFQAMIDAGWDINQSAGMTGDALRWARFAYLCFGHD</sequence>
<evidence type="ECO:0000313" key="1">
    <source>
        <dbReference type="EMBL" id="KJA14183.1"/>
    </source>
</evidence>
<keyword evidence="2" id="KW-1185">Reference proteome</keyword>
<dbReference type="OrthoDB" id="194358at2759"/>